<evidence type="ECO:0000259" key="2">
    <source>
        <dbReference type="PROSITE" id="PS50181"/>
    </source>
</evidence>
<protein>
    <recommendedName>
        <fullName evidence="2">F-box domain-containing protein</fullName>
    </recommendedName>
</protein>
<dbReference type="OrthoDB" id="1259151at2759"/>
<dbReference type="SUPFAM" id="SSF50978">
    <property type="entry name" value="WD40 repeat-like"/>
    <property type="match status" value="1"/>
</dbReference>
<dbReference type="InterPro" id="IPR036322">
    <property type="entry name" value="WD40_repeat_dom_sf"/>
</dbReference>
<feature type="region of interest" description="Disordered" evidence="1">
    <location>
        <begin position="447"/>
        <end position="470"/>
    </location>
</feature>
<dbReference type="Pfam" id="PF12937">
    <property type="entry name" value="F-box-like"/>
    <property type="match status" value="1"/>
</dbReference>
<evidence type="ECO:0000313" key="3">
    <source>
        <dbReference type="EMBL" id="KIY45649.1"/>
    </source>
</evidence>
<dbReference type="SUPFAM" id="SSF81383">
    <property type="entry name" value="F-box domain"/>
    <property type="match status" value="1"/>
</dbReference>
<dbReference type="InterPro" id="IPR001810">
    <property type="entry name" value="F-box_dom"/>
</dbReference>
<dbReference type="Proteomes" id="UP000054144">
    <property type="component" value="Unassembled WGS sequence"/>
</dbReference>
<dbReference type="InterPro" id="IPR015943">
    <property type="entry name" value="WD40/YVTN_repeat-like_dom_sf"/>
</dbReference>
<accession>A0A0D7A5J1</accession>
<proteinExistence type="predicted"/>
<name>A0A0D7A5J1_9AGAR</name>
<reference evidence="3 4" key="1">
    <citation type="journal article" date="2015" name="Fungal Genet. Biol.">
        <title>Evolution of novel wood decay mechanisms in Agaricales revealed by the genome sequences of Fistulina hepatica and Cylindrobasidium torrendii.</title>
        <authorList>
            <person name="Floudas D."/>
            <person name="Held B.W."/>
            <person name="Riley R."/>
            <person name="Nagy L.G."/>
            <person name="Koehler G."/>
            <person name="Ransdell A.S."/>
            <person name="Younus H."/>
            <person name="Chow J."/>
            <person name="Chiniquy J."/>
            <person name="Lipzen A."/>
            <person name="Tritt A."/>
            <person name="Sun H."/>
            <person name="Haridas S."/>
            <person name="LaButti K."/>
            <person name="Ohm R.A."/>
            <person name="Kues U."/>
            <person name="Blanchette R.A."/>
            <person name="Grigoriev I.V."/>
            <person name="Minto R.E."/>
            <person name="Hibbett D.S."/>
        </authorList>
    </citation>
    <scope>NUCLEOTIDE SEQUENCE [LARGE SCALE GENOMIC DNA]</scope>
    <source>
        <strain evidence="3 4">ATCC 64428</strain>
    </source>
</reference>
<dbReference type="EMBL" id="KN882047">
    <property type="protein sequence ID" value="KIY45649.1"/>
    <property type="molecule type" value="Genomic_DNA"/>
</dbReference>
<keyword evidence="4" id="KW-1185">Reference proteome</keyword>
<feature type="compositionally biased region" description="Basic and acidic residues" evidence="1">
    <location>
        <begin position="452"/>
        <end position="463"/>
    </location>
</feature>
<gene>
    <name evidence="3" type="ORF">FISHEDRAFT_66911</name>
</gene>
<evidence type="ECO:0000313" key="4">
    <source>
        <dbReference type="Proteomes" id="UP000054144"/>
    </source>
</evidence>
<dbReference type="AlphaFoldDB" id="A0A0D7A5J1"/>
<dbReference type="PROSITE" id="PS50181">
    <property type="entry name" value="FBOX"/>
    <property type="match status" value="1"/>
</dbReference>
<evidence type="ECO:0000256" key="1">
    <source>
        <dbReference type="SAM" id="MobiDB-lite"/>
    </source>
</evidence>
<dbReference type="CDD" id="cd09917">
    <property type="entry name" value="F-box_SF"/>
    <property type="match status" value="1"/>
</dbReference>
<sequence length="470" mass="52410">MRLLDLPHDVIFHILENLSAVSLARLARTCVSLRDIVYHEGWSLYILRNPRPSWSLTNARSWWSRHYHVRYDCLTDCAWSQTLFIARPLSMPWHGKLRALLAISPSRLVVAAGCRLSTYSFHSATDNHSPSVHSECTWYLGRQQDSRNDITALKSVDSDPTGSTLIAGLHNGSIIRYHITRSDDHDKSEVNLVRTFMYQQPGRHLIESLSLDGDIFLSLSGHGHATLHSLHNPRTFLSHINLEKQSWEGYLCLKSSSPFALFGTSSTTPLVMHNICESELLPEPSANLVRPACLTAGPMSNACYSIAQTVPGSPLGASPQIVVTGWYDGFVRVYDLRAADARTASGPDTSRGPPNLCPVLELYDRWLYEPIYSVSCGGGARIAAGSARHSVVSLWDVRAPKNGWSVHAPGNDPSPVYSVVMESSRLFGVTQSRPFVFDFGPDIGSKTYPRLPQDHHEDDRSEDTMYQNWK</sequence>
<dbReference type="Gene3D" id="2.130.10.10">
    <property type="entry name" value="YVTN repeat-like/Quinoprotein amine dehydrogenase"/>
    <property type="match status" value="1"/>
</dbReference>
<dbReference type="InterPro" id="IPR036047">
    <property type="entry name" value="F-box-like_dom_sf"/>
</dbReference>
<feature type="domain" description="F-box" evidence="2">
    <location>
        <begin position="1"/>
        <end position="45"/>
    </location>
</feature>
<organism evidence="3 4">
    <name type="scientific">Fistulina hepatica ATCC 64428</name>
    <dbReference type="NCBI Taxonomy" id="1128425"/>
    <lineage>
        <taxon>Eukaryota</taxon>
        <taxon>Fungi</taxon>
        <taxon>Dikarya</taxon>
        <taxon>Basidiomycota</taxon>
        <taxon>Agaricomycotina</taxon>
        <taxon>Agaricomycetes</taxon>
        <taxon>Agaricomycetidae</taxon>
        <taxon>Agaricales</taxon>
        <taxon>Fistulinaceae</taxon>
        <taxon>Fistulina</taxon>
    </lineage>
</organism>
<dbReference type="SMART" id="SM00256">
    <property type="entry name" value="FBOX"/>
    <property type="match status" value="1"/>
</dbReference>